<proteinExistence type="predicted"/>
<comment type="caution">
    <text evidence="2">The sequence shown here is derived from an EMBL/GenBank/DDBJ whole genome shotgun (WGS) entry which is preliminary data.</text>
</comment>
<sequence>MSSLKGFEAVSLTRKTGKAVMTVTPDSIRLNKSAVEELNFPEYIVFLINPDTQQFAVMRAKESDEDSMPLGVRPSYTASAHIDNPIVVTAVLKYFDLPSTDNEEEIPRASMRGVLSPKGDALIFDAHEADIRVTRKRGRKPHTAEAADVNGGQDGWNHATK</sequence>
<dbReference type="AlphaFoldDB" id="A0A430FRN4"/>
<evidence type="ECO:0000313" key="2">
    <source>
        <dbReference type="EMBL" id="RSX55524.1"/>
    </source>
</evidence>
<dbReference type="OrthoDB" id="3239557at2"/>
<keyword evidence="3" id="KW-1185">Reference proteome</keyword>
<name>A0A430FRN4_9BIFI</name>
<dbReference type="RefSeq" id="WP_125962754.1">
    <property type="nucleotide sequence ID" value="NZ_QXGM01000001.1"/>
</dbReference>
<dbReference type="EMBL" id="QXGM01000001">
    <property type="protein sequence ID" value="RSX55524.1"/>
    <property type="molecule type" value="Genomic_DNA"/>
</dbReference>
<gene>
    <name evidence="2" type="ORF">D2E26_0087</name>
</gene>
<reference evidence="2 3" key="1">
    <citation type="submission" date="2018-09" db="EMBL/GenBank/DDBJ databases">
        <title>Characterization of the phylogenetic diversity of five novel species belonging to the genus Bifidobacterium.</title>
        <authorList>
            <person name="Lugli G.A."/>
            <person name="Duranti S."/>
            <person name="Milani C."/>
        </authorList>
    </citation>
    <scope>NUCLEOTIDE SEQUENCE [LARGE SCALE GENOMIC DNA]</scope>
    <source>
        <strain evidence="2 3">2036B</strain>
    </source>
</reference>
<evidence type="ECO:0000313" key="3">
    <source>
        <dbReference type="Proteomes" id="UP000287609"/>
    </source>
</evidence>
<protein>
    <submittedName>
        <fullName evidence="2">Resolvase family protein</fullName>
    </submittedName>
</protein>
<organism evidence="2 3">
    <name type="scientific">Bifidobacterium dolichotidis</name>
    <dbReference type="NCBI Taxonomy" id="2306976"/>
    <lineage>
        <taxon>Bacteria</taxon>
        <taxon>Bacillati</taxon>
        <taxon>Actinomycetota</taxon>
        <taxon>Actinomycetes</taxon>
        <taxon>Bifidobacteriales</taxon>
        <taxon>Bifidobacteriaceae</taxon>
        <taxon>Bifidobacterium</taxon>
    </lineage>
</organism>
<feature type="region of interest" description="Disordered" evidence="1">
    <location>
        <begin position="135"/>
        <end position="161"/>
    </location>
</feature>
<dbReference type="Proteomes" id="UP000287609">
    <property type="component" value="Unassembled WGS sequence"/>
</dbReference>
<accession>A0A430FRN4</accession>
<evidence type="ECO:0000256" key="1">
    <source>
        <dbReference type="SAM" id="MobiDB-lite"/>
    </source>
</evidence>